<name>A0A3M7PNS3_BRAPC</name>
<dbReference type="PANTHER" id="PTHR13304">
    <property type="entry name" value="GLYCOSYLPHOSPHATIDYLINOSITOL ANCHOR ATTACHMENT 1 PROTEIN"/>
    <property type="match status" value="1"/>
</dbReference>
<dbReference type="Pfam" id="PF04114">
    <property type="entry name" value="Gaa1"/>
    <property type="match status" value="1"/>
</dbReference>
<feature type="transmembrane region" description="Helical" evidence="1">
    <location>
        <begin position="601"/>
        <end position="618"/>
    </location>
</feature>
<organism evidence="2 3">
    <name type="scientific">Brachionus plicatilis</name>
    <name type="common">Marine rotifer</name>
    <name type="synonym">Brachionus muelleri</name>
    <dbReference type="NCBI Taxonomy" id="10195"/>
    <lineage>
        <taxon>Eukaryota</taxon>
        <taxon>Metazoa</taxon>
        <taxon>Spiralia</taxon>
        <taxon>Gnathifera</taxon>
        <taxon>Rotifera</taxon>
        <taxon>Eurotatoria</taxon>
        <taxon>Monogononta</taxon>
        <taxon>Pseudotrocha</taxon>
        <taxon>Ploima</taxon>
        <taxon>Brachionidae</taxon>
        <taxon>Brachionus</taxon>
    </lineage>
</organism>
<dbReference type="STRING" id="10195.A0A3M7PNS3"/>
<dbReference type="InterPro" id="IPR007246">
    <property type="entry name" value="Gaa1"/>
</dbReference>
<evidence type="ECO:0000256" key="1">
    <source>
        <dbReference type="SAM" id="Phobius"/>
    </source>
</evidence>
<dbReference type="GO" id="GO:0042765">
    <property type="term" value="C:GPI-anchor transamidase complex"/>
    <property type="evidence" value="ECO:0007669"/>
    <property type="project" value="InterPro"/>
</dbReference>
<feature type="transmembrane region" description="Helical" evidence="1">
    <location>
        <begin position="392"/>
        <end position="415"/>
    </location>
</feature>
<keyword evidence="1" id="KW-1133">Transmembrane helix</keyword>
<feature type="transmembrane region" description="Helical" evidence="1">
    <location>
        <begin position="561"/>
        <end position="580"/>
    </location>
</feature>
<keyword evidence="3" id="KW-1185">Reference proteome</keyword>
<protein>
    <submittedName>
        <fullName evidence="2">Glycosylphosphatidylinositol anchor attachment 1 isoform X1</fullName>
    </submittedName>
</protein>
<gene>
    <name evidence="2" type="ORF">BpHYR1_042983</name>
</gene>
<reference evidence="2 3" key="1">
    <citation type="journal article" date="2018" name="Sci. Rep.">
        <title>Genomic signatures of local adaptation to the degree of environmental predictability in rotifers.</title>
        <authorList>
            <person name="Franch-Gras L."/>
            <person name="Hahn C."/>
            <person name="Garcia-Roger E.M."/>
            <person name="Carmona M.J."/>
            <person name="Serra M."/>
            <person name="Gomez A."/>
        </authorList>
    </citation>
    <scope>NUCLEOTIDE SEQUENCE [LARGE SCALE GENOMIC DNA]</scope>
    <source>
        <strain evidence="2">HYR1</strain>
    </source>
</reference>
<evidence type="ECO:0000313" key="2">
    <source>
        <dbReference type="EMBL" id="RNA00772.1"/>
    </source>
</evidence>
<sequence>MSLYHSDTDKKTKLFEKVIKFGPLLSILGYFSGIVYFCLLPHEALIHGTYISENALLPGLVSSDIFSTDSIFNYYHFLKDAYETNGGKSFNSELINDIFANQLKIESYTQDFNLTHPFWSSENENIRSGKNVYAFGRAQRADGTESIVISAPIYLTGKKNKKIPNLFGISQLFILANLAKNRPYWAKDLIFVATDMEHVGIQAWINSYFETHSDSIMAESLKTRGGSIQAALNLEFSDINTNKLEIKLEGPNGKLPNLDLFNTIIRICKSMQFECSLESEKSFNNDFSYYHNRPPVDHVSGLFNTVNMMFKQATGVPNSLNGYFLNHRIEALTISGTKTSSNSGRQQKQNVLKITRIVESTLRSVNNLLERFHQSFFFYLLPSSHYYISIGMYMPAFGLILLPVLIKILTIWFTIFSKKNTESKGKESSLLVLDLLKCVVVKLMVSFTFGIILYFGTPFFLMFGKVFNLSAKDSLMNCYLAMMANIFVTPFIFKTRLSSNGNKTEAENINKLIILLSLTIFVGTISVLNFSLAFFIAIFYSPVSILAIQRVNNKILKTFKIALMVLACPLVYFSLIYIKYHDKFYDFVLASKISDIWTYEMVNLFLVPIWSTLWITAFN</sequence>
<feature type="transmembrane region" description="Helical" evidence="1">
    <location>
        <begin position="474"/>
        <end position="493"/>
    </location>
</feature>
<comment type="caution">
    <text evidence="2">The sequence shown here is derived from an EMBL/GenBank/DDBJ whole genome shotgun (WGS) entry which is preliminary data.</text>
</comment>
<dbReference type="OrthoDB" id="445301at2759"/>
<evidence type="ECO:0000313" key="3">
    <source>
        <dbReference type="Proteomes" id="UP000276133"/>
    </source>
</evidence>
<keyword evidence="1" id="KW-0472">Membrane</keyword>
<dbReference type="AlphaFoldDB" id="A0A3M7PNS3"/>
<feature type="transmembrane region" description="Helical" evidence="1">
    <location>
        <begin position="513"/>
        <end position="541"/>
    </location>
</feature>
<dbReference type="PIRSF" id="PIRSF036762">
    <property type="entry name" value="GAA1"/>
    <property type="match status" value="1"/>
</dbReference>
<feature type="transmembrane region" description="Helical" evidence="1">
    <location>
        <begin position="21"/>
        <end position="42"/>
    </location>
</feature>
<dbReference type="GO" id="GO:0016255">
    <property type="term" value="P:attachment of GPI anchor to protein"/>
    <property type="evidence" value="ECO:0007669"/>
    <property type="project" value="TreeGrafter"/>
</dbReference>
<accession>A0A3M7PNS3</accession>
<dbReference type="PANTHER" id="PTHR13304:SF0">
    <property type="entry name" value="GLYCOSYLPHOSPHATIDYLINOSITOL ANCHOR ATTACHMENT 1 PROTEIN"/>
    <property type="match status" value="1"/>
</dbReference>
<dbReference type="EMBL" id="REGN01009614">
    <property type="protein sequence ID" value="RNA00772.1"/>
    <property type="molecule type" value="Genomic_DNA"/>
</dbReference>
<dbReference type="Proteomes" id="UP000276133">
    <property type="component" value="Unassembled WGS sequence"/>
</dbReference>
<keyword evidence="1" id="KW-0812">Transmembrane</keyword>
<proteinExistence type="predicted"/>